<dbReference type="PROSITE" id="PS00518">
    <property type="entry name" value="ZF_RING_1"/>
    <property type="match status" value="1"/>
</dbReference>
<evidence type="ECO:0000256" key="2">
    <source>
        <dbReference type="ARBA" id="ARBA00022771"/>
    </source>
</evidence>
<evidence type="ECO:0000256" key="3">
    <source>
        <dbReference type="ARBA" id="ARBA00022833"/>
    </source>
</evidence>
<reference evidence="9" key="1">
    <citation type="journal article" date="2022" name="bioRxiv">
        <title>Sequencing and chromosome-scale assembly of the giantPleurodeles waltlgenome.</title>
        <authorList>
            <person name="Brown T."/>
            <person name="Elewa A."/>
            <person name="Iarovenko S."/>
            <person name="Subramanian E."/>
            <person name="Araus A.J."/>
            <person name="Petzold A."/>
            <person name="Susuki M."/>
            <person name="Suzuki K.-i.T."/>
            <person name="Hayashi T."/>
            <person name="Toyoda A."/>
            <person name="Oliveira C."/>
            <person name="Osipova E."/>
            <person name="Leigh N.D."/>
            <person name="Simon A."/>
            <person name="Yun M.H."/>
        </authorList>
    </citation>
    <scope>NUCLEOTIDE SEQUENCE</scope>
    <source>
        <strain evidence="9">20211129_DDA</strain>
        <tissue evidence="9">Liver</tissue>
    </source>
</reference>
<dbReference type="PANTHER" id="PTHR24103">
    <property type="entry name" value="E3 UBIQUITIN-PROTEIN LIGASE TRIM"/>
    <property type="match status" value="1"/>
</dbReference>
<dbReference type="SMART" id="SM00184">
    <property type="entry name" value="RING"/>
    <property type="match status" value="1"/>
</dbReference>
<dbReference type="InterPro" id="IPR001870">
    <property type="entry name" value="B30.2/SPRY"/>
</dbReference>
<feature type="domain" description="B box-type" evidence="7">
    <location>
        <begin position="83"/>
        <end position="124"/>
    </location>
</feature>
<dbReference type="SMART" id="SM00589">
    <property type="entry name" value="PRY"/>
    <property type="match status" value="1"/>
</dbReference>
<dbReference type="SUPFAM" id="SSF49899">
    <property type="entry name" value="Concanavalin A-like lectins/glucanases"/>
    <property type="match status" value="1"/>
</dbReference>
<name>A0AAV7S5U8_PLEWA</name>
<dbReference type="InterPro" id="IPR043136">
    <property type="entry name" value="B30.2/SPRY_sf"/>
</dbReference>
<evidence type="ECO:0000313" key="10">
    <source>
        <dbReference type="Proteomes" id="UP001066276"/>
    </source>
</evidence>
<evidence type="ECO:0000259" key="7">
    <source>
        <dbReference type="PROSITE" id="PS50119"/>
    </source>
</evidence>
<dbReference type="Gene3D" id="3.30.160.60">
    <property type="entry name" value="Classic Zinc Finger"/>
    <property type="match status" value="1"/>
</dbReference>
<dbReference type="AlphaFoldDB" id="A0AAV7S5U8"/>
<dbReference type="InterPro" id="IPR000315">
    <property type="entry name" value="Znf_B-box"/>
</dbReference>
<dbReference type="InterPro" id="IPR050143">
    <property type="entry name" value="TRIM/RBCC"/>
</dbReference>
<dbReference type="Pfam" id="PF00622">
    <property type="entry name" value="SPRY"/>
    <property type="match status" value="1"/>
</dbReference>
<dbReference type="Gene3D" id="3.30.40.10">
    <property type="entry name" value="Zinc/RING finger domain, C3HC4 (zinc finger)"/>
    <property type="match status" value="1"/>
</dbReference>
<dbReference type="SMART" id="SM00336">
    <property type="entry name" value="BBOX"/>
    <property type="match status" value="1"/>
</dbReference>
<dbReference type="InterPro" id="IPR017907">
    <property type="entry name" value="Znf_RING_CS"/>
</dbReference>
<comment type="caution">
    <text evidence="9">The sequence shown here is derived from an EMBL/GenBank/DDBJ whole genome shotgun (WGS) entry which is preliminary data.</text>
</comment>
<keyword evidence="10" id="KW-1185">Reference proteome</keyword>
<evidence type="ECO:0000256" key="1">
    <source>
        <dbReference type="ARBA" id="ARBA00022723"/>
    </source>
</evidence>
<organism evidence="9 10">
    <name type="scientific">Pleurodeles waltl</name>
    <name type="common">Iberian ribbed newt</name>
    <dbReference type="NCBI Taxonomy" id="8319"/>
    <lineage>
        <taxon>Eukaryota</taxon>
        <taxon>Metazoa</taxon>
        <taxon>Chordata</taxon>
        <taxon>Craniata</taxon>
        <taxon>Vertebrata</taxon>
        <taxon>Euteleostomi</taxon>
        <taxon>Amphibia</taxon>
        <taxon>Batrachia</taxon>
        <taxon>Caudata</taxon>
        <taxon>Salamandroidea</taxon>
        <taxon>Salamandridae</taxon>
        <taxon>Pleurodelinae</taxon>
        <taxon>Pleurodeles</taxon>
    </lineage>
</organism>
<dbReference type="SUPFAM" id="SSF57845">
    <property type="entry name" value="B-box zinc-binding domain"/>
    <property type="match status" value="1"/>
</dbReference>
<dbReference type="InterPro" id="IPR013320">
    <property type="entry name" value="ConA-like_dom_sf"/>
</dbReference>
<dbReference type="GO" id="GO:0008270">
    <property type="term" value="F:zinc ion binding"/>
    <property type="evidence" value="ECO:0007669"/>
    <property type="project" value="UniProtKB-KW"/>
</dbReference>
<keyword evidence="3" id="KW-0862">Zinc</keyword>
<dbReference type="PROSITE" id="PS50089">
    <property type="entry name" value="ZF_RING_2"/>
    <property type="match status" value="1"/>
</dbReference>
<dbReference type="CDD" id="cd16594">
    <property type="entry name" value="RING-HC_TRIM7-like_C-IV"/>
    <property type="match status" value="1"/>
</dbReference>
<evidence type="ECO:0000259" key="8">
    <source>
        <dbReference type="PROSITE" id="PS50188"/>
    </source>
</evidence>
<keyword evidence="2 5" id="KW-0863">Zinc-finger</keyword>
<dbReference type="Pfam" id="PF00643">
    <property type="entry name" value="zf-B_box"/>
    <property type="match status" value="1"/>
</dbReference>
<protein>
    <submittedName>
        <fullName evidence="9">Uncharacterized protein</fullName>
    </submittedName>
</protein>
<feature type="domain" description="B30.2/SPRY" evidence="8">
    <location>
        <begin position="248"/>
        <end position="436"/>
    </location>
</feature>
<dbReference type="PROSITE" id="PS50119">
    <property type="entry name" value="ZF_BBOX"/>
    <property type="match status" value="1"/>
</dbReference>
<dbReference type="InterPro" id="IPR003877">
    <property type="entry name" value="SPRY_dom"/>
</dbReference>
<evidence type="ECO:0000259" key="6">
    <source>
        <dbReference type="PROSITE" id="PS50089"/>
    </source>
</evidence>
<dbReference type="InterPro" id="IPR006574">
    <property type="entry name" value="PRY"/>
</dbReference>
<dbReference type="PROSITE" id="PS50188">
    <property type="entry name" value="B302_SPRY"/>
    <property type="match status" value="1"/>
</dbReference>
<dbReference type="InterPro" id="IPR013083">
    <property type="entry name" value="Znf_RING/FYVE/PHD"/>
</dbReference>
<evidence type="ECO:0000256" key="4">
    <source>
        <dbReference type="ARBA" id="ARBA00023054"/>
    </source>
</evidence>
<dbReference type="InterPro" id="IPR001841">
    <property type="entry name" value="Znf_RING"/>
</dbReference>
<dbReference type="Pfam" id="PF13765">
    <property type="entry name" value="PRY"/>
    <property type="match status" value="1"/>
</dbReference>
<evidence type="ECO:0000256" key="5">
    <source>
        <dbReference type="PROSITE-ProRule" id="PRU00024"/>
    </source>
</evidence>
<dbReference type="Gene3D" id="2.60.120.920">
    <property type="match status" value="1"/>
</dbReference>
<accession>A0AAV7S5U8</accession>
<keyword evidence="1" id="KW-0479">Metal-binding</keyword>
<proteinExistence type="predicted"/>
<dbReference type="SUPFAM" id="SSF57850">
    <property type="entry name" value="RING/U-box"/>
    <property type="match status" value="1"/>
</dbReference>
<dbReference type="PRINTS" id="PR01407">
    <property type="entry name" value="BUTYPHLNCDUF"/>
</dbReference>
<dbReference type="InterPro" id="IPR003879">
    <property type="entry name" value="Butyrophylin_SPRY"/>
</dbReference>
<dbReference type="EMBL" id="JANPWB010000009">
    <property type="protein sequence ID" value="KAJ1158630.1"/>
    <property type="molecule type" value="Genomic_DNA"/>
</dbReference>
<evidence type="ECO:0000313" key="9">
    <source>
        <dbReference type="EMBL" id="KAJ1158630.1"/>
    </source>
</evidence>
<keyword evidence="4" id="KW-0175">Coiled coil</keyword>
<dbReference type="Proteomes" id="UP001066276">
    <property type="component" value="Chromosome 5"/>
</dbReference>
<feature type="domain" description="RING-type" evidence="6">
    <location>
        <begin position="15"/>
        <end position="56"/>
    </location>
</feature>
<sequence>MSSDDFTDLKAEVTCCICLDFFRDPVSVECGHNFCRSCLEVCEEGPGGCFPCPHCRRASYKRDLRPNWELGSVVRTVKRLSLSEERRCEAHGQPLRLFCEEDRALACAGCVRLREHQSHCLRPAAEAARVYKEILEEWLGPLSEEMEGLLEAKRRGEQYKSQMKKLEVKKLDIVSEIEGLRYLLKDKEQKLQYIMADIDRVLTQVENTNMVKLSNQVASLSTLIMEMEKKCKEPAWELLRNIKGTLSRCSEVVFQNLKLEVKCYKVVVTLDARTAHRSLRLSEGWKRVTHTTQELLVPNTPKRFTKNSCVLGGKGFASGRHYWEVEVLQDGNAWFIGVMGEPLSRNKGFDWIPDSGVWLVGRVNGDYWARTSPKITKLSLRDCPKKLGVYLDYSLGRLSVFNSDTMEHLYTYLKAPFTVTLFPLFHLYEDADLRLV</sequence>
<dbReference type="FunFam" id="2.60.120.920:FF:000004">
    <property type="entry name" value="Butyrophilin subfamily 1 member A1"/>
    <property type="match status" value="1"/>
</dbReference>
<gene>
    <name evidence="9" type="ORF">NDU88_011318</name>
</gene>
<dbReference type="Pfam" id="PF15227">
    <property type="entry name" value="zf-C3HC4_4"/>
    <property type="match status" value="1"/>
</dbReference>
<dbReference type="SMART" id="SM00449">
    <property type="entry name" value="SPRY"/>
    <property type="match status" value="1"/>
</dbReference>